<dbReference type="EC" id="3.1.21.-" evidence="1"/>
<dbReference type="Proteomes" id="UP001310248">
    <property type="component" value="Unassembled WGS sequence"/>
</dbReference>
<accession>A0ABU7G0J6</accession>
<keyword evidence="1" id="KW-0540">Nuclease</keyword>
<dbReference type="GO" id="GO:0016787">
    <property type="term" value="F:hydrolase activity"/>
    <property type="evidence" value="ECO:0007669"/>
    <property type="project" value="UniProtKB-KW"/>
</dbReference>
<evidence type="ECO:0000313" key="1">
    <source>
        <dbReference type="EMBL" id="MEE1672855.1"/>
    </source>
</evidence>
<sequence length="362" mass="39860">MSVTVNASQANKLLRSAITDVNQNSWTPNSLQSKQIEDVILGTHLTYRYILTTGLIAKATNESCNAITLQAGSSLQGAYDARSICHGVLVPIERELLGGRLGESNEPFLNKPARYPELSTLNAVRRGNDARLLETTIGVLSSLTSSEHAYQCLKDCVYYILQRKSRNLSDYLISTDSSLQQTSLIRFADGLLSQSFEGETCALLVGATYNVMGLAQSRSFDVKVHKVNQAGSSSKEVSDVDVYENGMLIHTIEVKDKEFTPEDVQHAINKAVMSGSKSLVFAVGPRGSLRGSSWAELTQLWSQQGVNLYFVNVLEHFVSNLSSIPSIDIRWVLDMINYHADQSKIKDDTFDHLVQCSKAVMA</sequence>
<dbReference type="EMBL" id="JAYDYW010000004">
    <property type="protein sequence ID" value="MEE1672855.1"/>
    <property type="molecule type" value="Genomic_DNA"/>
</dbReference>
<comment type="caution">
    <text evidence="1">The sequence shown here is derived from an EMBL/GenBank/DDBJ whole genome shotgun (WGS) entry which is preliminary data.</text>
</comment>
<dbReference type="RefSeq" id="WP_221074051.1">
    <property type="nucleotide sequence ID" value="NZ_AP023033.1"/>
</dbReference>
<gene>
    <name evidence="1" type="ORF">SNR37_002266</name>
</gene>
<proteinExistence type="predicted"/>
<protein>
    <submittedName>
        <fullName evidence="1">Restriction endonuclease, SacI family</fullName>
        <ecNumber evidence="1">3.1.21.-</ecNumber>
    </submittedName>
</protein>
<dbReference type="Pfam" id="PF09566">
    <property type="entry name" value="RE_SacI"/>
    <property type="match status" value="1"/>
</dbReference>
<keyword evidence="1" id="KW-0378">Hydrolase</keyword>
<reference evidence="2" key="1">
    <citation type="submission" date="2023-07" db="EMBL/GenBank/DDBJ databases">
        <title>Draft genome sequence of Agarivorans aestuarii strain ZMCS4, a CAZymes producing bacteria isolated from the marine brown algae Clodostephus spongiosus.</title>
        <authorList>
            <person name="Lorente B."/>
            <person name="Cabral C."/>
            <person name="Frias J."/>
            <person name="Faria J."/>
            <person name="Toubarro D."/>
        </authorList>
    </citation>
    <scope>NUCLEOTIDE SEQUENCE [LARGE SCALE GENOMIC DNA]</scope>
    <source>
        <strain evidence="2">ZMCS4</strain>
    </source>
</reference>
<dbReference type="GO" id="GO:0004519">
    <property type="term" value="F:endonuclease activity"/>
    <property type="evidence" value="ECO:0007669"/>
    <property type="project" value="UniProtKB-KW"/>
</dbReference>
<name>A0ABU7G0J6_9ALTE</name>
<dbReference type="InterPro" id="IPR019066">
    <property type="entry name" value="Restrct_endonuc_II_SacI"/>
</dbReference>
<organism evidence="1 2">
    <name type="scientific">Agarivorans aestuarii</name>
    <dbReference type="NCBI Taxonomy" id="1563703"/>
    <lineage>
        <taxon>Bacteria</taxon>
        <taxon>Pseudomonadati</taxon>
        <taxon>Pseudomonadota</taxon>
        <taxon>Gammaproteobacteria</taxon>
        <taxon>Alteromonadales</taxon>
        <taxon>Alteromonadaceae</taxon>
        <taxon>Agarivorans</taxon>
    </lineage>
</organism>
<keyword evidence="1" id="KW-0255">Endonuclease</keyword>
<evidence type="ECO:0000313" key="2">
    <source>
        <dbReference type="Proteomes" id="UP001310248"/>
    </source>
</evidence>
<keyword evidence="2" id="KW-1185">Reference proteome</keyword>